<dbReference type="AlphaFoldDB" id="A0A1N7CLR8"/>
<dbReference type="EMBL" id="FTNO01000003">
    <property type="protein sequence ID" value="SIR64465.1"/>
    <property type="molecule type" value="Genomic_DNA"/>
</dbReference>
<reference evidence="3" key="1">
    <citation type="submission" date="2017-01" db="EMBL/GenBank/DDBJ databases">
        <authorList>
            <person name="Varghese N."/>
            <person name="Submissions S."/>
        </authorList>
    </citation>
    <scope>NUCLEOTIDE SEQUENCE [LARGE SCALE GENOMIC DNA]</scope>
    <source>
        <strain evidence="3">CGMCC 1.7737</strain>
    </source>
</reference>
<evidence type="ECO:0000259" key="1">
    <source>
        <dbReference type="Pfam" id="PF00582"/>
    </source>
</evidence>
<dbReference type="InterPro" id="IPR014729">
    <property type="entry name" value="Rossmann-like_a/b/a_fold"/>
</dbReference>
<dbReference type="SUPFAM" id="SSF52402">
    <property type="entry name" value="Adenine nucleotide alpha hydrolases-like"/>
    <property type="match status" value="1"/>
</dbReference>
<feature type="domain" description="UspA" evidence="1">
    <location>
        <begin position="2"/>
        <end position="142"/>
    </location>
</feature>
<keyword evidence="3" id="KW-1185">Reference proteome</keyword>
<gene>
    <name evidence="2" type="ORF">SAMN05421858_3088</name>
</gene>
<organism evidence="2 3">
    <name type="scientific">Haladaptatus litoreus</name>
    <dbReference type="NCBI Taxonomy" id="553468"/>
    <lineage>
        <taxon>Archaea</taxon>
        <taxon>Methanobacteriati</taxon>
        <taxon>Methanobacteriota</taxon>
        <taxon>Stenosarchaea group</taxon>
        <taxon>Halobacteria</taxon>
        <taxon>Halobacteriales</taxon>
        <taxon>Haladaptataceae</taxon>
        <taxon>Haladaptatus</taxon>
    </lineage>
</organism>
<evidence type="ECO:0000313" key="2">
    <source>
        <dbReference type="EMBL" id="SIR64465.1"/>
    </source>
</evidence>
<dbReference type="Proteomes" id="UP000186914">
    <property type="component" value="Unassembled WGS sequence"/>
</dbReference>
<dbReference type="Gene3D" id="3.40.50.620">
    <property type="entry name" value="HUPs"/>
    <property type="match status" value="1"/>
</dbReference>
<dbReference type="Pfam" id="PF00582">
    <property type="entry name" value="Usp"/>
    <property type="match status" value="1"/>
</dbReference>
<evidence type="ECO:0000313" key="3">
    <source>
        <dbReference type="Proteomes" id="UP000186914"/>
    </source>
</evidence>
<dbReference type="CDD" id="cd00293">
    <property type="entry name" value="USP-like"/>
    <property type="match status" value="1"/>
</dbReference>
<dbReference type="OrthoDB" id="307404at2157"/>
<protein>
    <submittedName>
        <fullName evidence="2">Nucleotide-binding universal stress protein, UspA family</fullName>
    </submittedName>
</protein>
<name>A0A1N7CLR8_9EURY</name>
<dbReference type="InterPro" id="IPR006016">
    <property type="entry name" value="UspA"/>
</dbReference>
<sequence>MNRILAVIKPTDTDVELLEEAGAVAAGTGVEVIVLSLVSEGSEDASVDAIRQWDGFDATKTDETAETVNRFAEYLGSQILDPLGVEYLTVGERIETTRPSSKIIDVAENHGCDHVYVSNRGRSPTGKALFGDTTQSVILNFDGFVTVRTA</sequence>
<proteinExistence type="predicted"/>
<dbReference type="RefSeq" id="WP_076431056.1">
    <property type="nucleotide sequence ID" value="NZ_FTNO01000003.1"/>
</dbReference>
<accession>A0A1N7CLR8</accession>